<keyword evidence="3" id="KW-1185">Reference proteome</keyword>
<protein>
    <submittedName>
        <fullName evidence="2">Uncharacterized protein</fullName>
    </submittedName>
</protein>
<dbReference type="Proteomes" id="UP000317422">
    <property type="component" value="Unassembled WGS sequence"/>
</dbReference>
<gene>
    <name evidence="2" type="ORF">FHX37_0047</name>
</gene>
<dbReference type="AlphaFoldDB" id="A0A543NED8"/>
<proteinExistence type="predicted"/>
<sequence>MKFELVTPDDGGEPAPEERDGDGTPDGMGPDSSGEEEQPGPAARVREAMARVTSSVSRDAALAGQAVGSLLERVERQRSLAGSGQTAAEAPVTFRPHRFTASEQRTRTTSGRETPPFPENP</sequence>
<dbReference type="EMBL" id="VFQC01000001">
    <property type="protein sequence ID" value="TQN30186.1"/>
    <property type="molecule type" value="Genomic_DNA"/>
</dbReference>
<evidence type="ECO:0000256" key="1">
    <source>
        <dbReference type="SAM" id="MobiDB-lite"/>
    </source>
</evidence>
<evidence type="ECO:0000313" key="2">
    <source>
        <dbReference type="EMBL" id="TQN30186.1"/>
    </source>
</evidence>
<feature type="region of interest" description="Disordered" evidence="1">
    <location>
        <begin position="1"/>
        <end position="50"/>
    </location>
</feature>
<dbReference type="RefSeq" id="WP_141921464.1">
    <property type="nucleotide sequence ID" value="NZ_VFQC01000001.1"/>
</dbReference>
<evidence type="ECO:0000313" key="3">
    <source>
        <dbReference type="Proteomes" id="UP000317422"/>
    </source>
</evidence>
<feature type="region of interest" description="Disordered" evidence="1">
    <location>
        <begin position="76"/>
        <end position="121"/>
    </location>
</feature>
<organism evidence="2 3">
    <name type="scientific">Haloactinospora alba</name>
    <dbReference type="NCBI Taxonomy" id="405555"/>
    <lineage>
        <taxon>Bacteria</taxon>
        <taxon>Bacillati</taxon>
        <taxon>Actinomycetota</taxon>
        <taxon>Actinomycetes</taxon>
        <taxon>Streptosporangiales</taxon>
        <taxon>Nocardiopsidaceae</taxon>
        <taxon>Haloactinospora</taxon>
    </lineage>
</organism>
<comment type="caution">
    <text evidence="2">The sequence shown here is derived from an EMBL/GenBank/DDBJ whole genome shotgun (WGS) entry which is preliminary data.</text>
</comment>
<name>A0A543NED8_9ACTN</name>
<accession>A0A543NED8</accession>
<feature type="compositionally biased region" description="Polar residues" evidence="1">
    <location>
        <begin position="101"/>
        <end position="112"/>
    </location>
</feature>
<reference evidence="2 3" key="1">
    <citation type="submission" date="2019-06" db="EMBL/GenBank/DDBJ databases">
        <title>Sequencing the genomes of 1000 actinobacteria strains.</title>
        <authorList>
            <person name="Klenk H.-P."/>
        </authorList>
    </citation>
    <scope>NUCLEOTIDE SEQUENCE [LARGE SCALE GENOMIC DNA]</scope>
    <source>
        <strain evidence="2 3">DSM 45015</strain>
    </source>
</reference>